<dbReference type="PANTHER" id="PTHR22911">
    <property type="entry name" value="ACYL-MALONYL CONDENSING ENZYME-RELATED"/>
    <property type="match status" value="1"/>
</dbReference>
<feature type="domain" description="EamA" evidence="2">
    <location>
        <begin position="9"/>
        <end position="132"/>
    </location>
</feature>
<evidence type="ECO:0000313" key="4">
    <source>
        <dbReference type="Proteomes" id="UP000184233"/>
    </source>
</evidence>
<gene>
    <name evidence="3" type="ORF">BGO89_06660</name>
</gene>
<dbReference type="SUPFAM" id="SSF103481">
    <property type="entry name" value="Multidrug resistance efflux transporter EmrE"/>
    <property type="match status" value="2"/>
</dbReference>
<feature type="transmembrane region" description="Helical" evidence="1">
    <location>
        <begin position="66"/>
        <end position="85"/>
    </location>
</feature>
<feature type="transmembrane region" description="Helical" evidence="1">
    <location>
        <begin position="255"/>
        <end position="273"/>
    </location>
</feature>
<feature type="transmembrane region" description="Helical" evidence="1">
    <location>
        <begin position="117"/>
        <end position="134"/>
    </location>
</feature>
<dbReference type="Proteomes" id="UP000184233">
    <property type="component" value="Unassembled WGS sequence"/>
</dbReference>
<reference evidence="3 4" key="1">
    <citation type="submission" date="2016-09" db="EMBL/GenBank/DDBJ databases">
        <title>Genome-resolved meta-omics ties microbial dynamics to process performance in biotechnology for thiocyanate degradation.</title>
        <authorList>
            <person name="Kantor R.S."/>
            <person name="Huddy R.J."/>
            <person name="Iyer R."/>
            <person name="Thomas B.C."/>
            <person name="Brown C.T."/>
            <person name="Anantharaman K."/>
            <person name="Tringe S."/>
            <person name="Hettich R.L."/>
            <person name="Harrison S.T."/>
            <person name="Banfield J.F."/>
        </authorList>
    </citation>
    <scope>NUCLEOTIDE SEQUENCE [LARGE SCALE GENOMIC DNA]</scope>
    <source>
        <strain evidence="3">59-99</strain>
    </source>
</reference>
<dbReference type="GO" id="GO:0016020">
    <property type="term" value="C:membrane"/>
    <property type="evidence" value="ECO:0007669"/>
    <property type="project" value="InterPro"/>
</dbReference>
<dbReference type="InterPro" id="IPR037185">
    <property type="entry name" value="EmrE-like"/>
</dbReference>
<feature type="transmembrane region" description="Helical" evidence="1">
    <location>
        <begin position="229"/>
        <end position="249"/>
    </location>
</feature>
<accession>A0A1M3KYQ8</accession>
<feature type="transmembrane region" description="Helical" evidence="1">
    <location>
        <begin position="37"/>
        <end position="54"/>
    </location>
</feature>
<dbReference type="InterPro" id="IPR000620">
    <property type="entry name" value="EamA_dom"/>
</dbReference>
<dbReference type="STRING" id="1895771.BGO89_06660"/>
<proteinExistence type="predicted"/>
<organism evidence="3 4">
    <name type="scientific">Candidatus Kapaibacterium thiocyanatum</name>
    <dbReference type="NCBI Taxonomy" id="1895771"/>
    <lineage>
        <taxon>Bacteria</taxon>
        <taxon>Pseudomonadati</taxon>
        <taxon>Candidatus Kapaibacteriota</taxon>
        <taxon>Candidatus Kapaibacteriia</taxon>
        <taxon>Candidatus Kapaibacteriales</taxon>
        <taxon>Candidatus Kapaibacteriaceae</taxon>
        <taxon>Candidatus Kapaibacterium</taxon>
    </lineage>
</organism>
<dbReference type="PANTHER" id="PTHR22911:SF79">
    <property type="entry name" value="MOBA-LIKE NTP TRANSFERASE DOMAIN-CONTAINING PROTEIN"/>
    <property type="match status" value="1"/>
</dbReference>
<keyword evidence="1" id="KW-0812">Transmembrane</keyword>
<comment type="caution">
    <text evidence="3">The sequence shown here is derived from an EMBL/GenBank/DDBJ whole genome shotgun (WGS) entry which is preliminary data.</text>
</comment>
<feature type="domain" description="EamA" evidence="2">
    <location>
        <begin position="143"/>
        <end position="268"/>
    </location>
</feature>
<evidence type="ECO:0000313" key="3">
    <source>
        <dbReference type="EMBL" id="OJX57648.1"/>
    </source>
</evidence>
<evidence type="ECO:0000256" key="1">
    <source>
        <dbReference type="SAM" id="Phobius"/>
    </source>
</evidence>
<feature type="transmembrane region" description="Helical" evidence="1">
    <location>
        <begin position="12"/>
        <end position="31"/>
    </location>
</feature>
<dbReference type="Pfam" id="PF00892">
    <property type="entry name" value="EamA"/>
    <property type="match status" value="2"/>
</dbReference>
<keyword evidence="1" id="KW-1133">Transmembrane helix</keyword>
<protein>
    <recommendedName>
        <fullName evidence="2">EamA domain-containing protein</fullName>
    </recommendedName>
</protein>
<feature type="transmembrane region" description="Helical" evidence="1">
    <location>
        <begin position="140"/>
        <end position="162"/>
    </location>
</feature>
<dbReference type="EMBL" id="MKVH01000021">
    <property type="protein sequence ID" value="OJX57648.1"/>
    <property type="molecule type" value="Genomic_DNA"/>
</dbReference>
<keyword evidence="1" id="KW-0472">Membrane</keyword>
<feature type="transmembrane region" description="Helical" evidence="1">
    <location>
        <begin position="174"/>
        <end position="192"/>
    </location>
</feature>
<feature type="transmembrane region" description="Helical" evidence="1">
    <location>
        <begin position="91"/>
        <end position="110"/>
    </location>
</feature>
<sequence>MSYDKDHVRGLLALVVTAVLWSTGGLLIKSLPLTPMTIAGTRSAIAAVVMLLWIRRPKPIWTPAQIGSIAAYTATVILFVTATKLTTAANAILLQYTAPIWVALLSVAITRERLTRIDVAAVATVVVGMGVFFLDRVSPGHMLGNVIAVASGVAFALVALCMRAQRGVSTTESILFGNVLSALVCLPFAEPFPLHTDVVVNLLLLGVVQLGISYLLYAWAMAHVSALEAVLVTVLEPLLNPIWVAVMLHEAPSPIAIAGGIIVIGGVLTRNILQARRRPPGYAS</sequence>
<evidence type="ECO:0000259" key="2">
    <source>
        <dbReference type="Pfam" id="PF00892"/>
    </source>
</evidence>
<dbReference type="AlphaFoldDB" id="A0A1M3KYQ8"/>
<name>A0A1M3KYQ8_9BACT</name>
<feature type="transmembrane region" description="Helical" evidence="1">
    <location>
        <begin position="198"/>
        <end position="217"/>
    </location>
</feature>